<dbReference type="PANTHER" id="PTHR34597">
    <property type="entry name" value="SLR1661 PROTEIN"/>
    <property type="match status" value="1"/>
</dbReference>
<dbReference type="InterPro" id="IPR035251">
    <property type="entry name" value="ShlB_POTRA"/>
</dbReference>
<dbReference type="AlphaFoldDB" id="A0AAE9GTB7"/>
<evidence type="ECO:0000256" key="3">
    <source>
        <dbReference type="ARBA" id="ARBA00022452"/>
    </source>
</evidence>
<feature type="signal peptide" evidence="8">
    <location>
        <begin position="1"/>
        <end position="26"/>
    </location>
</feature>
<dbReference type="Proteomes" id="UP000829756">
    <property type="component" value="Chromosome"/>
</dbReference>
<evidence type="ECO:0000256" key="7">
    <source>
        <dbReference type="ARBA" id="ARBA00023237"/>
    </source>
</evidence>
<keyword evidence="4" id="KW-0812">Transmembrane</keyword>
<evidence type="ECO:0000256" key="8">
    <source>
        <dbReference type="SAM" id="SignalP"/>
    </source>
</evidence>
<dbReference type="InterPro" id="IPR005565">
    <property type="entry name" value="Hemolysn_activator_HlyB_C"/>
</dbReference>
<accession>A0AAE9GTB7</accession>
<evidence type="ECO:0000256" key="1">
    <source>
        <dbReference type="ARBA" id="ARBA00004442"/>
    </source>
</evidence>
<dbReference type="Gene3D" id="2.40.160.50">
    <property type="entry name" value="membrane protein fhac: a member of the omp85/tpsb transporter family"/>
    <property type="match status" value="1"/>
</dbReference>
<dbReference type="Pfam" id="PF17287">
    <property type="entry name" value="POTRA_3"/>
    <property type="match status" value="1"/>
</dbReference>
<evidence type="ECO:0000256" key="4">
    <source>
        <dbReference type="ARBA" id="ARBA00022692"/>
    </source>
</evidence>
<evidence type="ECO:0000256" key="2">
    <source>
        <dbReference type="ARBA" id="ARBA00009055"/>
    </source>
</evidence>
<organism evidence="13 15">
    <name type="scientific">Uruburuella suis</name>
    <dbReference type="NCBI Taxonomy" id="252130"/>
    <lineage>
        <taxon>Bacteria</taxon>
        <taxon>Pseudomonadati</taxon>
        <taxon>Pseudomonadota</taxon>
        <taxon>Betaproteobacteria</taxon>
        <taxon>Neisseriales</taxon>
        <taxon>Neisseriaceae</taxon>
        <taxon>Uruburuella</taxon>
    </lineage>
</organism>
<evidence type="ECO:0000259" key="11">
    <source>
        <dbReference type="Pfam" id="PF17287"/>
    </source>
</evidence>
<proteinExistence type="inferred from homology"/>
<evidence type="ECO:0000256" key="5">
    <source>
        <dbReference type="ARBA" id="ARBA00023065"/>
    </source>
</evidence>
<evidence type="ECO:0000313" key="12">
    <source>
        <dbReference type="EMBL" id="TCO98026.1"/>
    </source>
</evidence>
<dbReference type="Pfam" id="PF08479">
    <property type="entry name" value="POTRA_2"/>
    <property type="match status" value="1"/>
</dbReference>
<dbReference type="RefSeq" id="WP_132954884.1">
    <property type="nucleotide sequence ID" value="NZ_CP091507.1"/>
</dbReference>
<evidence type="ECO:0000313" key="15">
    <source>
        <dbReference type="Proteomes" id="UP000829756"/>
    </source>
</evidence>
<reference evidence="13" key="3">
    <citation type="journal article" date="2022" name="Res Sq">
        <title>Evolution of multicellular longitudinally dividing oral cavity symbionts (Neisseriaceae).</title>
        <authorList>
            <person name="Nyongesa S."/>
            <person name="Weber P."/>
            <person name="Bernet E."/>
            <person name="Pullido F."/>
            <person name="Nieckarz M."/>
            <person name="Delaby M."/>
            <person name="Nieves C."/>
            <person name="Viehboeck T."/>
            <person name="Krause N."/>
            <person name="Rivera-Millot A."/>
            <person name="Nakamura A."/>
            <person name="Vischer N."/>
            <person name="VanNieuwenhze M."/>
            <person name="Brun Y."/>
            <person name="Cava F."/>
            <person name="Bulgheresi S."/>
            <person name="Veyrier F."/>
        </authorList>
    </citation>
    <scope>NUCLEOTIDE SEQUENCE</scope>
    <source>
        <strain evidence="13">1258/02</strain>
    </source>
</reference>
<keyword evidence="14" id="KW-1185">Reference proteome</keyword>
<gene>
    <name evidence="12" type="ORF">EV680_1502</name>
    <name evidence="13" type="ORF">LVJ78_07660</name>
</gene>
<protein>
    <submittedName>
        <fullName evidence="12">Hemolysin activation/secretion protein</fullName>
    </submittedName>
    <submittedName>
        <fullName evidence="13">ShlB/FhaC/HecB family hemolysin secretion/activation protein</fullName>
    </submittedName>
</protein>
<evidence type="ECO:0000313" key="13">
    <source>
        <dbReference type="EMBL" id="UOO78589.1"/>
    </source>
</evidence>
<keyword evidence="7" id="KW-0998">Cell outer membrane</keyword>
<evidence type="ECO:0000259" key="10">
    <source>
        <dbReference type="Pfam" id="PF08479"/>
    </source>
</evidence>
<dbReference type="Proteomes" id="UP000294721">
    <property type="component" value="Unassembled WGS sequence"/>
</dbReference>
<dbReference type="EMBL" id="CP091507">
    <property type="protein sequence ID" value="UOO78589.1"/>
    <property type="molecule type" value="Genomic_DNA"/>
</dbReference>
<dbReference type="InterPro" id="IPR027282">
    <property type="entry name" value="TPS"/>
</dbReference>
<dbReference type="Gene3D" id="3.10.20.310">
    <property type="entry name" value="membrane protein fhac"/>
    <property type="match status" value="1"/>
</dbReference>
<dbReference type="EMBL" id="SLXE01000050">
    <property type="protein sequence ID" value="TCO98026.1"/>
    <property type="molecule type" value="Genomic_DNA"/>
</dbReference>
<dbReference type="KEGG" id="usu:LVJ78_07660"/>
<feature type="domain" description="ShlB POTRA" evidence="11">
    <location>
        <begin position="167"/>
        <end position="227"/>
    </location>
</feature>
<keyword evidence="3" id="KW-1134">Transmembrane beta strand</keyword>
<dbReference type="Pfam" id="PF03865">
    <property type="entry name" value="ShlB"/>
    <property type="match status" value="1"/>
</dbReference>
<keyword evidence="8" id="KW-0732">Signal</keyword>
<dbReference type="PANTHER" id="PTHR34597:SF3">
    <property type="entry name" value="OUTER MEMBRANE TRANSPORTER CDIB"/>
    <property type="match status" value="1"/>
</dbReference>
<dbReference type="GO" id="GO:0006811">
    <property type="term" value="P:monoatomic ion transport"/>
    <property type="evidence" value="ECO:0007669"/>
    <property type="project" value="UniProtKB-KW"/>
</dbReference>
<keyword evidence="5" id="KW-0406">Ion transport</keyword>
<keyword evidence="5" id="KW-0813">Transport</keyword>
<keyword evidence="6" id="KW-0472">Membrane</keyword>
<dbReference type="FunFam" id="2.40.160.50:FF:000009">
    <property type="entry name" value="Putative hemolysin activator protein"/>
    <property type="match status" value="1"/>
</dbReference>
<reference evidence="13" key="2">
    <citation type="submission" date="2021-12" db="EMBL/GenBank/DDBJ databases">
        <authorList>
            <person name="Veyrier F.J."/>
        </authorList>
    </citation>
    <scope>NUCLEOTIDE SEQUENCE</scope>
    <source>
        <strain evidence="13">1258/02</strain>
    </source>
</reference>
<dbReference type="GO" id="GO:0008320">
    <property type="term" value="F:protein transmembrane transporter activity"/>
    <property type="evidence" value="ECO:0007669"/>
    <property type="project" value="TreeGrafter"/>
</dbReference>
<evidence type="ECO:0000259" key="9">
    <source>
        <dbReference type="Pfam" id="PF03865"/>
    </source>
</evidence>
<name>A0AAE9GTB7_9NEIS</name>
<dbReference type="InterPro" id="IPR013686">
    <property type="entry name" value="Polypept-transport_assoc_ShlB"/>
</dbReference>
<comment type="similarity">
    <text evidence="2">Belongs to the TPS (TC 1.B.20) family.</text>
</comment>
<reference evidence="12 14" key="1">
    <citation type="submission" date="2019-03" db="EMBL/GenBank/DDBJ databases">
        <title>Genomic Encyclopedia of Type Strains, Phase IV (KMG-IV): sequencing the most valuable type-strain genomes for metagenomic binning, comparative biology and taxonomic classification.</title>
        <authorList>
            <person name="Goeker M."/>
        </authorList>
    </citation>
    <scope>NUCLEOTIDE SEQUENCE [LARGE SCALE GENOMIC DNA]</scope>
    <source>
        <strain evidence="12 14">DSM 17474</strain>
    </source>
</reference>
<feature type="domain" description="Polypeptide-transport-associated ShlB-type" evidence="10">
    <location>
        <begin position="87"/>
        <end position="166"/>
    </location>
</feature>
<evidence type="ECO:0000313" key="14">
    <source>
        <dbReference type="Proteomes" id="UP000294721"/>
    </source>
</evidence>
<sequence length="594" mass="64216">MNPNFFPRTPLAAAICLLAFSTPLSAADIPAAAEAEAGRLQQEQLLREQQRWQHLQEQMRPAPEARLGEAAAPLAAFSLSQAESPCFAVQEIRLVGEAAGKFQFALKQALAESGFAPGMCLGAQGINHIMALAQNALIAKGYTTTRILAAPQNLAGGVLTLTVMPGRIGKIRIEAADDPTRTAGRIASFQNEFPLSDGQILNLRALEQGLENLKRLPTAEADIRIEPGEAPGTSDVVVLWQQQLLPYRFSLGADDAGSKATGKYQGNLTFAADNPFGLSDLFYVSYGHDLGHKASYTDSAGHTTGSGSRSLALHYSAPFGNWLLAFNHNRYRYHQAVAGDSENYDYNGESFNTDIGLSRLLYRDERRKSHAALKLWKRESNSFINDAEISVQRRQTAGWQLGLSHKEYLGAATLNLAAAYKRGTGANQSLAAPEEALGEGTSRMKIFTLDADFNLPFALGKQVLAYDTSLRAQWSRSALVPQDKIAIGGRYTVRGFDGELNLAAERGGYWRNDLSWHYHPGHAAYIGADLGHVAGPSAKYLSGQTLAGGVVGFKGGFKAGGRLYYDVFAGKPFKKPAGFQTANTALGFSLNYSF</sequence>
<dbReference type="GO" id="GO:0009279">
    <property type="term" value="C:cell outer membrane"/>
    <property type="evidence" value="ECO:0007669"/>
    <property type="project" value="UniProtKB-SubCell"/>
</dbReference>
<evidence type="ECO:0000256" key="6">
    <source>
        <dbReference type="ARBA" id="ARBA00023136"/>
    </source>
</evidence>
<feature type="domain" description="Haemolysin activator HlyB C-terminal" evidence="9">
    <location>
        <begin position="232"/>
        <end position="555"/>
    </location>
</feature>
<dbReference type="PIRSF" id="PIRSF029745">
    <property type="entry name" value="FhaC"/>
    <property type="match status" value="1"/>
</dbReference>
<dbReference type="GO" id="GO:0098046">
    <property type="term" value="C:type V protein secretion system complex"/>
    <property type="evidence" value="ECO:0007669"/>
    <property type="project" value="TreeGrafter"/>
</dbReference>
<dbReference type="InterPro" id="IPR051544">
    <property type="entry name" value="TPS_OM_transporter"/>
</dbReference>
<comment type="subcellular location">
    <subcellularLocation>
        <location evidence="1">Cell outer membrane</location>
    </subcellularLocation>
</comment>
<feature type="chain" id="PRO_5042109329" evidence="8">
    <location>
        <begin position="27"/>
        <end position="594"/>
    </location>
</feature>
<dbReference type="GO" id="GO:0046819">
    <property type="term" value="P:protein secretion by the type V secretion system"/>
    <property type="evidence" value="ECO:0007669"/>
    <property type="project" value="TreeGrafter"/>
</dbReference>